<dbReference type="RefSeq" id="XP_016221243.1">
    <property type="nucleotide sequence ID" value="XM_016371911.1"/>
</dbReference>
<dbReference type="PANTHER" id="PTHR12652">
    <property type="entry name" value="PEROXISOMAL BIOGENESIS FACTOR 11"/>
    <property type="match status" value="1"/>
</dbReference>
<evidence type="ECO:0000256" key="1">
    <source>
        <dbReference type="ARBA" id="ARBA00022593"/>
    </source>
</evidence>
<reference evidence="6 7" key="1">
    <citation type="submission" date="2015-01" db="EMBL/GenBank/DDBJ databases">
        <title>The Genome Sequence of Exophiala mesophila CBS40295.</title>
        <authorList>
            <consortium name="The Broad Institute Genomics Platform"/>
            <person name="Cuomo C."/>
            <person name="de Hoog S."/>
            <person name="Gorbushina A."/>
            <person name="Stielow B."/>
            <person name="Teixiera M."/>
            <person name="Abouelleil A."/>
            <person name="Chapman S.B."/>
            <person name="Priest M."/>
            <person name="Young S.K."/>
            <person name="Wortman J."/>
            <person name="Nusbaum C."/>
            <person name="Birren B."/>
        </authorList>
    </citation>
    <scope>NUCLEOTIDE SEQUENCE [LARGE SCALE GENOMIC DNA]</scope>
    <source>
        <strain evidence="6 7">CBS 40295</strain>
    </source>
</reference>
<accession>A0A0D1Z6Z3</accession>
<evidence type="ECO:0000256" key="3">
    <source>
        <dbReference type="ARBA" id="ARBA00023140"/>
    </source>
</evidence>
<proteinExistence type="predicted"/>
<organism evidence="6 7">
    <name type="scientific">Exophiala mesophila</name>
    <name type="common">Black yeast-like fungus</name>
    <dbReference type="NCBI Taxonomy" id="212818"/>
    <lineage>
        <taxon>Eukaryota</taxon>
        <taxon>Fungi</taxon>
        <taxon>Dikarya</taxon>
        <taxon>Ascomycota</taxon>
        <taxon>Pezizomycotina</taxon>
        <taxon>Eurotiomycetes</taxon>
        <taxon>Chaetothyriomycetidae</taxon>
        <taxon>Chaetothyriales</taxon>
        <taxon>Herpotrichiellaceae</taxon>
        <taxon>Exophiala</taxon>
    </lineage>
</organism>
<keyword evidence="2" id="KW-0472">Membrane</keyword>
<name>A0A0D1Z6Z3_EXOME</name>
<dbReference type="HOGENOM" id="CLU_052213_1_1_1"/>
<keyword evidence="7" id="KW-1185">Reference proteome</keyword>
<evidence type="ECO:0000256" key="5">
    <source>
        <dbReference type="SAM" id="MobiDB-lite"/>
    </source>
</evidence>
<comment type="subcellular location">
    <subcellularLocation>
        <location evidence="4">Peroxisome membrane</location>
    </subcellularLocation>
</comment>
<dbReference type="Pfam" id="PF05648">
    <property type="entry name" value="PEX11"/>
    <property type="match status" value="1"/>
</dbReference>
<keyword evidence="3" id="KW-0576">Peroxisome</keyword>
<dbReference type="GeneID" id="27324899"/>
<dbReference type="VEuPathDB" id="FungiDB:PV10_07054"/>
<evidence type="ECO:0000256" key="2">
    <source>
        <dbReference type="ARBA" id="ARBA00023136"/>
    </source>
</evidence>
<dbReference type="GO" id="GO:0016559">
    <property type="term" value="P:peroxisome fission"/>
    <property type="evidence" value="ECO:0007669"/>
    <property type="project" value="InterPro"/>
</dbReference>
<evidence type="ECO:0000256" key="4">
    <source>
        <dbReference type="ARBA" id="ARBA00046271"/>
    </source>
</evidence>
<gene>
    <name evidence="6" type="ORF">PV10_07054</name>
</gene>
<dbReference type="GO" id="GO:0005778">
    <property type="term" value="C:peroxisomal membrane"/>
    <property type="evidence" value="ECO:0007669"/>
    <property type="project" value="UniProtKB-SubCell"/>
</dbReference>
<keyword evidence="1" id="KW-0962">Peroxisome biogenesis</keyword>
<dbReference type="PANTHER" id="PTHR12652:SF25">
    <property type="entry name" value="MICROBODY (PEROXISOME) PROLIFERATION PROTEIN PEROXIN 11C (EUROFUNG)"/>
    <property type="match status" value="1"/>
</dbReference>
<dbReference type="Proteomes" id="UP000054302">
    <property type="component" value="Unassembled WGS sequence"/>
</dbReference>
<dbReference type="InterPro" id="IPR008733">
    <property type="entry name" value="PEX11"/>
</dbReference>
<dbReference type="OrthoDB" id="10005898at2759"/>
<evidence type="ECO:0000313" key="6">
    <source>
        <dbReference type="EMBL" id="KIV89669.1"/>
    </source>
</evidence>
<dbReference type="EMBL" id="KN847524">
    <property type="protein sequence ID" value="KIV89669.1"/>
    <property type="molecule type" value="Genomic_DNA"/>
</dbReference>
<protein>
    <submittedName>
        <fullName evidence="6">Uncharacterized protein</fullName>
    </submittedName>
</protein>
<feature type="region of interest" description="Disordered" evidence="5">
    <location>
        <begin position="1"/>
        <end position="20"/>
    </location>
</feature>
<dbReference type="STRING" id="212818.A0A0D1Z6Z3"/>
<sequence length="285" mass="30981">MTIGTPRSKAVTREPGGDETCSTYALEKQMPPKNNEGPDDDDILCHIMRLMQTTAGFGAALGTLGFTVNLAAHHSPQVSKYFWLLAGMTTRGKGKTAKSTFSLSAMGGLISDLRRSLRLVGLIPLYLRLKSVLSGEASCNDDPVLRRILIVQCGAFVVYQAIENIYHLHIKGIASPSIVNQNGGLAAWIAWSCRAWAVAVACDLFRLWHEAQCSRVGNVGKRAPEEQAVRSKWWRELITSALWLPVATNGSFYPDGLPCMNPGRVALAGLLASLNTLQSQWEAVA</sequence>
<dbReference type="AlphaFoldDB" id="A0A0D1Z6Z3"/>
<evidence type="ECO:0000313" key="7">
    <source>
        <dbReference type="Proteomes" id="UP000054302"/>
    </source>
</evidence>